<gene>
    <name evidence="2" type="ORF">RF11_09889</name>
</gene>
<dbReference type="EMBL" id="JWZT01004473">
    <property type="protein sequence ID" value="KII64055.1"/>
    <property type="molecule type" value="Genomic_DNA"/>
</dbReference>
<evidence type="ECO:0000313" key="3">
    <source>
        <dbReference type="Proteomes" id="UP000031668"/>
    </source>
</evidence>
<dbReference type="AlphaFoldDB" id="A0A0C2MI46"/>
<comment type="caution">
    <text evidence="2">The sequence shown here is derived from an EMBL/GenBank/DDBJ whole genome shotgun (WGS) entry which is preliminary data.</text>
</comment>
<keyword evidence="3" id="KW-1185">Reference proteome</keyword>
<reference evidence="2 3" key="1">
    <citation type="journal article" date="2014" name="Genome Biol. Evol.">
        <title>The genome of the myxosporean Thelohanellus kitauei shows adaptations to nutrient acquisition within its fish host.</title>
        <authorList>
            <person name="Yang Y."/>
            <person name="Xiong J."/>
            <person name="Zhou Z."/>
            <person name="Huo F."/>
            <person name="Miao W."/>
            <person name="Ran C."/>
            <person name="Liu Y."/>
            <person name="Zhang J."/>
            <person name="Feng J."/>
            <person name="Wang M."/>
            <person name="Wang M."/>
            <person name="Wang L."/>
            <person name="Yao B."/>
        </authorList>
    </citation>
    <scope>NUCLEOTIDE SEQUENCE [LARGE SCALE GENOMIC DNA]</scope>
    <source>
        <strain evidence="2">Wuqing</strain>
    </source>
</reference>
<organism evidence="2 3">
    <name type="scientific">Thelohanellus kitauei</name>
    <name type="common">Myxosporean</name>
    <dbReference type="NCBI Taxonomy" id="669202"/>
    <lineage>
        <taxon>Eukaryota</taxon>
        <taxon>Metazoa</taxon>
        <taxon>Cnidaria</taxon>
        <taxon>Myxozoa</taxon>
        <taxon>Myxosporea</taxon>
        <taxon>Bivalvulida</taxon>
        <taxon>Platysporina</taxon>
        <taxon>Myxobolidae</taxon>
        <taxon>Thelohanellus</taxon>
    </lineage>
</organism>
<proteinExistence type="predicted"/>
<name>A0A0C2MI46_THEKT</name>
<feature type="region of interest" description="Disordered" evidence="1">
    <location>
        <begin position="100"/>
        <end position="132"/>
    </location>
</feature>
<sequence length="132" mass="15114">MSECTLSAKENSNNKVTEHSFGQKFILKKNTKYEFYQLNLRFPTENNYGYIVKFRIYDLIITFPGFSKTCTLKSEINKFIDCDIKSTTIYDDFEQYAAKCSNENDPSVPKTTDGTDGDTSDEMNGGKSDEMN</sequence>
<evidence type="ECO:0000313" key="2">
    <source>
        <dbReference type="EMBL" id="KII64055.1"/>
    </source>
</evidence>
<accession>A0A0C2MI46</accession>
<dbReference type="Proteomes" id="UP000031668">
    <property type="component" value="Unassembled WGS sequence"/>
</dbReference>
<protein>
    <submittedName>
        <fullName evidence="2">Uncharacterized protein</fullName>
    </submittedName>
</protein>
<evidence type="ECO:0000256" key="1">
    <source>
        <dbReference type="SAM" id="MobiDB-lite"/>
    </source>
</evidence>